<keyword evidence="2" id="KW-1185">Reference proteome</keyword>
<evidence type="ECO:0000313" key="1">
    <source>
        <dbReference type="EMBL" id="KAK8766916.1"/>
    </source>
</evidence>
<organism evidence="1 2">
    <name type="scientific">Amblyomma americanum</name>
    <name type="common">Lone star tick</name>
    <dbReference type="NCBI Taxonomy" id="6943"/>
    <lineage>
        <taxon>Eukaryota</taxon>
        <taxon>Metazoa</taxon>
        <taxon>Ecdysozoa</taxon>
        <taxon>Arthropoda</taxon>
        <taxon>Chelicerata</taxon>
        <taxon>Arachnida</taxon>
        <taxon>Acari</taxon>
        <taxon>Parasitiformes</taxon>
        <taxon>Ixodida</taxon>
        <taxon>Ixodoidea</taxon>
        <taxon>Ixodidae</taxon>
        <taxon>Amblyomminae</taxon>
        <taxon>Amblyomma</taxon>
    </lineage>
</organism>
<dbReference type="EMBL" id="JARKHS020025880">
    <property type="protein sequence ID" value="KAK8766916.1"/>
    <property type="molecule type" value="Genomic_DNA"/>
</dbReference>
<dbReference type="Proteomes" id="UP001321473">
    <property type="component" value="Unassembled WGS sequence"/>
</dbReference>
<reference evidence="1 2" key="1">
    <citation type="journal article" date="2023" name="Arcadia Sci">
        <title>De novo assembly of a long-read Amblyomma americanum tick genome.</title>
        <authorList>
            <person name="Chou S."/>
            <person name="Poskanzer K.E."/>
            <person name="Rollins M."/>
            <person name="Thuy-Boun P.S."/>
        </authorList>
    </citation>
    <scope>NUCLEOTIDE SEQUENCE [LARGE SCALE GENOMIC DNA]</scope>
    <source>
        <strain evidence="1">F_SG_1</strain>
        <tissue evidence="1">Salivary glands</tissue>
    </source>
</reference>
<gene>
    <name evidence="1" type="ORF">V5799_006300</name>
</gene>
<name>A0AAQ4DWS6_AMBAM</name>
<comment type="caution">
    <text evidence="1">The sequence shown here is derived from an EMBL/GenBank/DDBJ whole genome shotgun (WGS) entry which is preliminary data.</text>
</comment>
<evidence type="ECO:0000313" key="2">
    <source>
        <dbReference type="Proteomes" id="UP001321473"/>
    </source>
</evidence>
<protein>
    <submittedName>
        <fullName evidence="1">Uncharacterized protein</fullName>
    </submittedName>
</protein>
<proteinExistence type="predicted"/>
<accession>A0AAQ4DWS6</accession>
<feature type="non-terminal residue" evidence="1">
    <location>
        <position position="1"/>
    </location>
</feature>
<dbReference type="AlphaFoldDB" id="A0AAQ4DWS6"/>
<sequence length="162" mass="17709">LCASSVVVKQELPTPEITPFLATTEETDSSPAPFAATAFLASQLSACSQAIQEPQASDLLTERQPCSGVQGRVRPKSTSRKQVWHGCKFCECFARRRVIANKCSPCLSGEKQCTARELEPKHCWGGGHFEANHYLLKRPSPCDGASYSFGQSKCAHKQGRHL</sequence>